<comment type="similarity">
    <text evidence="2 9">Belongs to the mitochondrial carrier (TC 2.A.29) family.</text>
</comment>
<feature type="repeat" description="Solcar" evidence="8">
    <location>
        <begin position="277"/>
        <end position="361"/>
    </location>
</feature>
<evidence type="ECO:0000313" key="11">
    <source>
        <dbReference type="Proteomes" id="UP001180020"/>
    </source>
</evidence>
<feature type="repeat" description="Solcar" evidence="8">
    <location>
        <begin position="464"/>
        <end position="552"/>
    </location>
</feature>
<keyword evidence="7 8" id="KW-0472">Membrane</keyword>
<evidence type="ECO:0000256" key="5">
    <source>
        <dbReference type="ARBA" id="ARBA00022737"/>
    </source>
</evidence>
<keyword evidence="3 9" id="KW-0813">Transport</keyword>
<evidence type="ECO:0000256" key="3">
    <source>
        <dbReference type="ARBA" id="ARBA00022448"/>
    </source>
</evidence>
<keyword evidence="4 8" id="KW-0812">Transmembrane</keyword>
<organism evidence="10 11">
    <name type="scientific">Acorus calamus</name>
    <name type="common">Sweet flag</name>
    <dbReference type="NCBI Taxonomy" id="4465"/>
    <lineage>
        <taxon>Eukaryota</taxon>
        <taxon>Viridiplantae</taxon>
        <taxon>Streptophyta</taxon>
        <taxon>Embryophyta</taxon>
        <taxon>Tracheophyta</taxon>
        <taxon>Spermatophyta</taxon>
        <taxon>Magnoliopsida</taxon>
        <taxon>Liliopsida</taxon>
        <taxon>Acoraceae</taxon>
        <taxon>Acorus</taxon>
    </lineage>
</organism>
<reference evidence="10" key="2">
    <citation type="submission" date="2023-06" db="EMBL/GenBank/DDBJ databases">
        <authorList>
            <person name="Ma L."/>
            <person name="Liu K.-W."/>
            <person name="Li Z."/>
            <person name="Hsiao Y.-Y."/>
            <person name="Qi Y."/>
            <person name="Fu T."/>
            <person name="Tang G."/>
            <person name="Zhang D."/>
            <person name="Sun W.-H."/>
            <person name="Liu D.-K."/>
            <person name="Li Y."/>
            <person name="Chen G.-Z."/>
            <person name="Liu X.-D."/>
            <person name="Liao X.-Y."/>
            <person name="Jiang Y.-T."/>
            <person name="Yu X."/>
            <person name="Hao Y."/>
            <person name="Huang J."/>
            <person name="Zhao X.-W."/>
            <person name="Ke S."/>
            <person name="Chen Y.-Y."/>
            <person name="Wu W.-L."/>
            <person name="Hsu J.-L."/>
            <person name="Lin Y.-F."/>
            <person name="Huang M.-D."/>
            <person name="Li C.-Y."/>
            <person name="Huang L."/>
            <person name="Wang Z.-W."/>
            <person name="Zhao X."/>
            <person name="Zhong W.-Y."/>
            <person name="Peng D.-H."/>
            <person name="Ahmad S."/>
            <person name="Lan S."/>
            <person name="Zhang J.-S."/>
            <person name="Tsai W.-C."/>
            <person name="Van De Peer Y."/>
            <person name="Liu Z.-J."/>
        </authorList>
    </citation>
    <scope>NUCLEOTIDE SEQUENCE</scope>
    <source>
        <strain evidence="10">CP</strain>
        <tissue evidence="10">Leaves</tissue>
    </source>
</reference>
<dbReference type="FunFam" id="1.50.40.10:FF:000162">
    <property type="entry name" value="Mitochondrial substrate carrier protein-like"/>
    <property type="match status" value="1"/>
</dbReference>
<sequence length="577" mass="62676">MASQNHPTRGNKRLIKYTKFPLDVSPSSPSTRSNSQSDRNTCKSILSTASIISAVGTVWNSVNDPPQIFRTKENRRPEGLSVDDGLLYYADGRKDDGSSAPDFERLKVIKASLFDLRRGCSGFWKPGRVGDFDASEEFCRLHGGAGFGVLVYDLARIYGHARERLETIGKVECGTAISESSDLDRNVDIREESMVREAAETSAMIGSVSKTSASGIDVGCHARCLSSSNATAECRISGASQDVSGSEAECLAHEFVFEDEFSLSFPLLGTDKLRNIFSKNRHAISGALAGTFVSLCLHPVDTVKTVIQASRMEQKSAFHIFKRIVSERGLMGLYRGFASNIASSAPISAVYTFTYESVKAALLPQLPKEYLSIAHCTAGGCASVATSFIFTPSERIKQQMQVGFRYQTCWSAFVGILGKGGLPSLYTGWDAVLIRNIPHSIIKFYTYESLKHAILSSAPPDAHLNTLQTLACGGVAASTAALFTTPFDVVKTRLQTQVPGSFQQYRGVLHALQEIATHEGLKGLYRGLSPRLAMYISQGAIFFASYEFFKRVFYLDVSQLPVSVVGNGHGMDGGPSS</sequence>
<dbReference type="InterPro" id="IPR023395">
    <property type="entry name" value="MCP_dom_sf"/>
</dbReference>
<dbReference type="AlphaFoldDB" id="A0AAV9EL53"/>
<dbReference type="FunFam" id="1.50.40.10:FF:000080">
    <property type="entry name" value="Mitochondrial substrate carrier protein-like"/>
    <property type="match status" value="1"/>
</dbReference>
<evidence type="ECO:0000313" key="10">
    <source>
        <dbReference type="EMBL" id="KAK1314525.1"/>
    </source>
</evidence>
<comment type="subcellular location">
    <subcellularLocation>
        <location evidence="1">Membrane</location>
        <topology evidence="1">Multi-pass membrane protein</topology>
    </subcellularLocation>
</comment>
<dbReference type="InterPro" id="IPR018108">
    <property type="entry name" value="MCP_transmembrane"/>
</dbReference>
<reference evidence="10" key="1">
    <citation type="journal article" date="2023" name="Nat. Commun.">
        <title>Diploid and tetraploid genomes of Acorus and the evolution of monocots.</title>
        <authorList>
            <person name="Ma L."/>
            <person name="Liu K.W."/>
            <person name="Li Z."/>
            <person name="Hsiao Y.Y."/>
            <person name="Qi Y."/>
            <person name="Fu T."/>
            <person name="Tang G.D."/>
            <person name="Zhang D."/>
            <person name="Sun W.H."/>
            <person name="Liu D.K."/>
            <person name="Li Y."/>
            <person name="Chen G.Z."/>
            <person name="Liu X.D."/>
            <person name="Liao X.Y."/>
            <person name="Jiang Y.T."/>
            <person name="Yu X."/>
            <person name="Hao Y."/>
            <person name="Huang J."/>
            <person name="Zhao X.W."/>
            <person name="Ke S."/>
            <person name="Chen Y.Y."/>
            <person name="Wu W.L."/>
            <person name="Hsu J.L."/>
            <person name="Lin Y.F."/>
            <person name="Huang M.D."/>
            <person name="Li C.Y."/>
            <person name="Huang L."/>
            <person name="Wang Z.W."/>
            <person name="Zhao X."/>
            <person name="Zhong W.Y."/>
            <person name="Peng D.H."/>
            <person name="Ahmad S."/>
            <person name="Lan S."/>
            <person name="Zhang J.S."/>
            <person name="Tsai W.C."/>
            <person name="Van de Peer Y."/>
            <person name="Liu Z.J."/>
        </authorList>
    </citation>
    <scope>NUCLEOTIDE SEQUENCE</scope>
    <source>
        <strain evidence="10">CP</strain>
    </source>
</reference>
<feature type="repeat" description="Solcar" evidence="8">
    <location>
        <begin position="370"/>
        <end position="453"/>
    </location>
</feature>
<evidence type="ECO:0000256" key="4">
    <source>
        <dbReference type="ARBA" id="ARBA00022692"/>
    </source>
</evidence>
<comment type="caution">
    <text evidence="10">The sequence shown here is derived from an EMBL/GenBank/DDBJ whole genome shotgun (WGS) entry which is preliminary data.</text>
</comment>
<evidence type="ECO:0000256" key="1">
    <source>
        <dbReference type="ARBA" id="ARBA00004141"/>
    </source>
</evidence>
<dbReference type="Proteomes" id="UP001180020">
    <property type="component" value="Unassembled WGS sequence"/>
</dbReference>
<keyword evidence="11" id="KW-1185">Reference proteome</keyword>
<dbReference type="SUPFAM" id="SSF103506">
    <property type="entry name" value="Mitochondrial carrier"/>
    <property type="match status" value="1"/>
</dbReference>
<evidence type="ECO:0000256" key="8">
    <source>
        <dbReference type="PROSITE-ProRule" id="PRU00282"/>
    </source>
</evidence>
<evidence type="ECO:0000256" key="6">
    <source>
        <dbReference type="ARBA" id="ARBA00022989"/>
    </source>
</evidence>
<dbReference type="Gene3D" id="1.50.40.10">
    <property type="entry name" value="Mitochondrial carrier domain"/>
    <property type="match status" value="2"/>
</dbReference>
<dbReference type="PROSITE" id="PS50920">
    <property type="entry name" value="SOLCAR"/>
    <property type="match status" value="3"/>
</dbReference>
<evidence type="ECO:0000256" key="9">
    <source>
        <dbReference type="RuleBase" id="RU000488"/>
    </source>
</evidence>
<evidence type="ECO:0000256" key="2">
    <source>
        <dbReference type="ARBA" id="ARBA00006375"/>
    </source>
</evidence>
<dbReference type="GO" id="GO:0055085">
    <property type="term" value="P:transmembrane transport"/>
    <property type="evidence" value="ECO:0007669"/>
    <property type="project" value="InterPro"/>
</dbReference>
<keyword evidence="5" id="KW-0677">Repeat</keyword>
<dbReference type="PANTHER" id="PTHR45667">
    <property type="entry name" value="S-ADENOSYLMETHIONINE MITOCHONDRIAL CARRIER PROTEIN"/>
    <property type="match status" value="1"/>
</dbReference>
<gene>
    <name evidence="10" type="ORF">QJS10_CPA06g00295</name>
</gene>
<keyword evidence="6" id="KW-1133">Transmembrane helix</keyword>
<dbReference type="EMBL" id="JAUJYO010000006">
    <property type="protein sequence ID" value="KAK1314525.1"/>
    <property type="molecule type" value="Genomic_DNA"/>
</dbReference>
<protein>
    <submittedName>
        <fullName evidence="10">Uncharacterized protein</fullName>
    </submittedName>
</protein>
<dbReference type="GO" id="GO:0016020">
    <property type="term" value="C:membrane"/>
    <property type="evidence" value="ECO:0007669"/>
    <property type="project" value="UniProtKB-SubCell"/>
</dbReference>
<proteinExistence type="inferred from homology"/>
<accession>A0AAV9EL53</accession>
<evidence type="ECO:0000256" key="7">
    <source>
        <dbReference type="ARBA" id="ARBA00023136"/>
    </source>
</evidence>
<dbReference type="InterPro" id="IPR002067">
    <property type="entry name" value="MCP"/>
</dbReference>
<name>A0AAV9EL53_ACOCL</name>
<dbReference type="PRINTS" id="PR00926">
    <property type="entry name" value="MITOCARRIER"/>
</dbReference>
<dbReference type="Pfam" id="PF00153">
    <property type="entry name" value="Mito_carr"/>
    <property type="match status" value="3"/>
</dbReference>